<dbReference type="SUPFAM" id="SSF49899">
    <property type="entry name" value="Concanavalin A-like lectins/glucanases"/>
    <property type="match status" value="1"/>
</dbReference>
<dbReference type="Pfam" id="PF17851">
    <property type="entry name" value="GH43_C2"/>
    <property type="match status" value="1"/>
</dbReference>
<keyword evidence="2" id="KW-0326">Glycosidase</keyword>
<gene>
    <name evidence="4" type="ORF">DFH07DRAFT_767578</name>
</gene>
<dbReference type="InterPro" id="IPR051795">
    <property type="entry name" value="Glycosyl_Hydrlase_43"/>
</dbReference>
<dbReference type="InterPro" id="IPR013320">
    <property type="entry name" value="ConA-like_dom_sf"/>
</dbReference>
<dbReference type="InterPro" id="IPR023296">
    <property type="entry name" value="Glyco_hydro_beta-prop_sf"/>
</dbReference>
<keyword evidence="1" id="KW-0378">Hydrolase</keyword>
<feature type="domain" description="Beta-xylosidase C-terminal Concanavalin A-like" evidence="3">
    <location>
        <begin position="143"/>
        <end position="206"/>
    </location>
</feature>
<dbReference type="Proteomes" id="UP001215280">
    <property type="component" value="Unassembled WGS sequence"/>
</dbReference>
<evidence type="ECO:0000313" key="5">
    <source>
        <dbReference type="Proteomes" id="UP001215280"/>
    </source>
</evidence>
<reference evidence="4" key="1">
    <citation type="submission" date="2023-03" db="EMBL/GenBank/DDBJ databases">
        <title>Massive genome expansion in bonnet fungi (Mycena s.s.) driven by repeated elements and novel gene families across ecological guilds.</title>
        <authorList>
            <consortium name="Lawrence Berkeley National Laboratory"/>
            <person name="Harder C.B."/>
            <person name="Miyauchi S."/>
            <person name="Viragh M."/>
            <person name="Kuo A."/>
            <person name="Thoen E."/>
            <person name="Andreopoulos B."/>
            <person name="Lu D."/>
            <person name="Skrede I."/>
            <person name="Drula E."/>
            <person name="Henrissat B."/>
            <person name="Morin E."/>
            <person name="Kohler A."/>
            <person name="Barry K."/>
            <person name="LaButti K."/>
            <person name="Morin E."/>
            <person name="Salamov A."/>
            <person name="Lipzen A."/>
            <person name="Mereny Z."/>
            <person name="Hegedus B."/>
            <person name="Baldrian P."/>
            <person name="Stursova M."/>
            <person name="Weitz H."/>
            <person name="Taylor A."/>
            <person name="Grigoriev I.V."/>
            <person name="Nagy L.G."/>
            <person name="Martin F."/>
            <person name="Kauserud H."/>
        </authorList>
    </citation>
    <scope>NUCLEOTIDE SEQUENCE</scope>
    <source>
        <strain evidence="4">CBHHK188m</strain>
    </source>
</reference>
<dbReference type="Gene3D" id="2.60.120.200">
    <property type="match status" value="1"/>
</dbReference>
<name>A0AAD7JZB6_9AGAR</name>
<evidence type="ECO:0000313" key="4">
    <source>
        <dbReference type="EMBL" id="KAJ7773628.1"/>
    </source>
</evidence>
<organism evidence="4 5">
    <name type="scientific">Mycena maculata</name>
    <dbReference type="NCBI Taxonomy" id="230809"/>
    <lineage>
        <taxon>Eukaryota</taxon>
        <taxon>Fungi</taxon>
        <taxon>Dikarya</taxon>
        <taxon>Basidiomycota</taxon>
        <taxon>Agaricomycotina</taxon>
        <taxon>Agaricomycetes</taxon>
        <taxon>Agaricomycetidae</taxon>
        <taxon>Agaricales</taxon>
        <taxon>Marasmiineae</taxon>
        <taxon>Mycenaceae</taxon>
        <taxon>Mycena</taxon>
    </lineage>
</organism>
<dbReference type="AlphaFoldDB" id="A0AAD7JZB6"/>
<comment type="caution">
    <text evidence="4">The sequence shown here is derived from an EMBL/GenBank/DDBJ whole genome shotgun (WGS) entry which is preliminary data.</text>
</comment>
<proteinExistence type="predicted"/>
<protein>
    <recommendedName>
        <fullName evidence="3">Beta-xylosidase C-terminal Concanavalin A-like domain-containing protein</fullName>
    </recommendedName>
</protein>
<dbReference type="Gene3D" id="2.115.10.20">
    <property type="entry name" value="Glycosyl hydrolase domain, family 43"/>
    <property type="match status" value="1"/>
</dbReference>
<dbReference type="InterPro" id="IPR041542">
    <property type="entry name" value="GH43_C2"/>
</dbReference>
<dbReference type="EMBL" id="JARJLG010000017">
    <property type="protein sequence ID" value="KAJ7773628.1"/>
    <property type="molecule type" value="Genomic_DNA"/>
</dbReference>
<evidence type="ECO:0000256" key="1">
    <source>
        <dbReference type="ARBA" id="ARBA00022801"/>
    </source>
</evidence>
<evidence type="ECO:0000259" key="3">
    <source>
        <dbReference type="Pfam" id="PF17851"/>
    </source>
</evidence>
<sequence>MGRWPCDFGVYWFTFNGVEQADRDLNIARQLKGGPQLQVRQLRPLGKQSENSILFNGANLLLPVQDTLHSDIVQAPDDSWWGVALGVRPQASDFNGIQLGCKTFLFPVTLEDGWPVFNDGSPISKHIKGVLEDKSPLATYFNDFTTDTLDLEFYFLRTPYKMFYSLSACPGYLDNPALLLRKQMSYEETFETELDFAAPTNLTEAGNRAIVYTNSTIRTVAYYLLTTVSDPCYLLVGSFPKEQLPQFMTRYTSNGKPSLSPADFGFWSQTPASDF</sequence>
<evidence type="ECO:0000256" key="2">
    <source>
        <dbReference type="ARBA" id="ARBA00023295"/>
    </source>
</evidence>
<accession>A0AAD7JZB6</accession>
<dbReference type="PANTHER" id="PTHR42812:SF16">
    <property type="entry name" value="HYDROLASE, PUTATIVE (AFU_ORTHOLOGUE AFUA_7G06110)-RELATED"/>
    <property type="match status" value="1"/>
</dbReference>
<dbReference type="PANTHER" id="PTHR42812">
    <property type="entry name" value="BETA-XYLOSIDASE"/>
    <property type="match status" value="1"/>
</dbReference>
<keyword evidence="5" id="KW-1185">Reference proteome</keyword>
<dbReference type="GO" id="GO:0016798">
    <property type="term" value="F:hydrolase activity, acting on glycosyl bonds"/>
    <property type="evidence" value="ECO:0007669"/>
    <property type="project" value="UniProtKB-KW"/>
</dbReference>
<dbReference type="SUPFAM" id="SSF75005">
    <property type="entry name" value="Arabinanase/levansucrase/invertase"/>
    <property type="match status" value="1"/>
</dbReference>